<evidence type="ECO:0000313" key="5">
    <source>
        <dbReference type="Proteomes" id="UP000663852"/>
    </source>
</evidence>
<sequence length="115" mass="13478">MSSITSSEQVPLDKVEILEQRRLLVKHKMRLCLRDVMLLNEYNLMKPLIEALERNCQDDELDVFIASYIAHLEHKDIEDAKMQEEMAQEARLYREAQGVDNAENNSNSEEMETDH</sequence>
<accession>A0A815TD92</accession>
<name>A0A815TD92_ADIRI</name>
<dbReference type="EMBL" id="CAJNOR010018151">
    <property type="protein sequence ID" value="CAF1688215.1"/>
    <property type="molecule type" value="Genomic_DNA"/>
</dbReference>
<evidence type="ECO:0000256" key="1">
    <source>
        <dbReference type="SAM" id="MobiDB-lite"/>
    </source>
</evidence>
<dbReference type="Proteomes" id="UP000663828">
    <property type="component" value="Unassembled WGS sequence"/>
</dbReference>
<dbReference type="AlphaFoldDB" id="A0A815TD92"/>
<dbReference type="EMBL" id="CAJNOJ010000640">
    <property type="protein sequence ID" value="CAF1502193.1"/>
    <property type="molecule type" value="Genomic_DNA"/>
</dbReference>
<evidence type="ECO:0000313" key="3">
    <source>
        <dbReference type="EMBL" id="CAF1688215.1"/>
    </source>
</evidence>
<reference evidence="2" key="1">
    <citation type="submission" date="2021-02" db="EMBL/GenBank/DDBJ databases">
        <authorList>
            <person name="Nowell W R."/>
        </authorList>
    </citation>
    <scope>NUCLEOTIDE SEQUENCE</scope>
</reference>
<comment type="caution">
    <text evidence="2">The sequence shown here is derived from an EMBL/GenBank/DDBJ whole genome shotgun (WGS) entry which is preliminary data.</text>
</comment>
<feature type="region of interest" description="Disordered" evidence="1">
    <location>
        <begin position="91"/>
        <end position="115"/>
    </location>
</feature>
<evidence type="ECO:0000313" key="4">
    <source>
        <dbReference type="Proteomes" id="UP000663828"/>
    </source>
</evidence>
<gene>
    <name evidence="2" type="ORF">EDS130_LOCUS42702</name>
    <name evidence="3" type="ORF">XAT740_LOCUS62752</name>
</gene>
<organism evidence="2 5">
    <name type="scientific">Adineta ricciae</name>
    <name type="common">Rotifer</name>
    <dbReference type="NCBI Taxonomy" id="249248"/>
    <lineage>
        <taxon>Eukaryota</taxon>
        <taxon>Metazoa</taxon>
        <taxon>Spiralia</taxon>
        <taxon>Gnathifera</taxon>
        <taxon>Rotifera</taxon>
        <taxon>Eurotatoria</taxon>
        <taxon>Bdelloidea</taxon>
        <taxon>Adinetida</taxon>
        <taxon>Adinetidae</taxon>
        <taxon>Adineta</taxon>
    </lineage>
</organism>
<evidence type="ECO:0000313" key="2">
    <source>
        <dbReference type="EMBL" id="CAF1502193.1"/>
    </source>
</evidence>
<protein>
    <submittedName>
        <fullName evidence="2">Uncharacterized protein</fullName>
    </submittedName>
</protein>
<dbReference type="Proteomes" id="UP000663852">
    <property type="component" value="Unassembled WGS sequence"/>
</dbReference>
<keyword evidence="4" id="KW-1185">Reference proteome</keyword>
<proteinExistence type="predicted"/>